<evidence type="ECO:0000313" key="2">
    <source>
        <dbReference type="EMBL" id="MCF2948501.1"/>
    </source>
</evidence>
<proteinExistence type="predicted"/>
<evidence type="ECO:0000259" key="1">
    <source>
        <dbReference type="Pfam" id="PF00144"/>
    </source>
</evidence>
<reference evidence="2 3" key="1">
    <citation type="submission" date="2022-01" db="EMBL/GenBank/DDBJ databases">
        <title>Paraglaciecola sp. G1-23.</title>
        <authorList>
            <person name="Jin M.S."/>
            <person name="Han D.M."/>
            <person name="Kim H.M."/>
            <person name="Jeon C.O."/>
        </authorList>
    </citation>
    <scope>NUCLEOTIDE SEQUENCE [LARGE SCALE GENOMIC DNA]</scope>
    <source>
        <strain evidence="2 3">G1-23</strain>
    </source>
</reference>
<dbReference type="Gene3D" id="3.40.710.10">
    <property type="entry name" value="DD-peptidase/beta-lactamase superfamily"/>
    <property type="match status" value="1"/>
</dbReference>
<evidence type="ECO:0000313" key="3">
    <source>
        <dbReference type="Proteomes" id="UP001521137"/>
    </source>
</evidence>
<dbReference type="Pfam" id="PF00144">
    <property type="entry name" value="Beta-lactamase"/>
    <property type="match status" value="1"/>
</dbReference>
<dbReference type="PANTHER" id="PTHR43283">
    <property type="entry name" value="BETA-LACTAMASE-RELATED"/>
    <property type="match status" value="1"/>
</dbReference>
<keyword evidence="3" id="KW-1185">Reference proteome</keyword>
<comment type="caution">
    <text evidence="2">The sequence shown here is derived from an EMBL/GenBank/DDBJ whole genome shotgun (WGS) entry which is preliminary data.</text>
</comment>
<sequence length="430" mass="47354">MAIYKDGEIVFAEAFGEKVKGEGEPVTPDTLFQLGSTTKMFTGVAALQLVEQGVISLDDKLVNVLPQIQYPGEQALDWQDIDIKHLLTHQSGLRDNSLDIDEPLVDFMKSIYPSQFSQMNPPGLFFNYSNPNWSYLGAVVEEFGQKDFADYVKQNVFEKLGMSRTSIGRSGATADGNYALGYQEQPDGNNGYVTDISQLPVSTVGHPAGTETWSTPTEQLKMADFLLNGNSNILDNSLRAQITEAQVSREFGGLPQNYGYGVFVADGFIQGDNWFPLKVWEHGGNTSAYTSEFFIFPEQNIAISIMSSGAFNDLRPSLVAAITAVGTLPSSIEEPVSSSEPTQYHKHEGTYSTGALTIIVSQEGNNLFFTIPEFESSNIPYERRIAPVGDRTFVAALNGEEIRLTFFPIQEGGESVYIRTRNDVAIRDGY</sequence>
<dbReference type="Proteomes" id="UP001521137">
    <property type="component" value="Unassembled WGS sequence"/>
</dbReference>
<dbReference type="EMBL" id="JAKGAS010000005">
    <property type="protein sequence ID" value="MCF2948501.1"/>
    <property type="molecule type" value="Genomic_DNA"/>
</dbReference>
<organism evidence="2 3">
    <name type="scientific">Paraglaciecola algarum</name>
    <dbReference type="NCBI Taxonomy" id="3050085"/>
    <lineage>
        <taxon>Bacteria</taxon>
        <taxon>Pseudomonadati</taxon>
        <taxon>Pseudomonadota</taxon>
        <taxon>Gammaproteobacteria</taxon>
        <taxon>Alteromonadales</taxon>
        <taxon>Alteromonadaceae</taxon>
        <taxon>Paraglaciecola</taxon>
    </lineage>
</organism>
<dbReference type="SUPFAM" id="SSF56601">
    <property type="entry name" value="beta-lactamase/transpeptidase-like"/>
    <property type="match status" value="1"/>
</dbReference>
<accession>A0ABS9D6K1</accession>
<name>A0ABS9D6K1_9ALTE</name>
<dbReference type="PANTHER" id="PTHR43283:SF18">
    <property type="match status" value="1"/>
</dbReference>
<dbReference type="InterPro" id="IPR001466">
    <property type="entry name" value="Beta-lactam-related"/>
</dbReference>
<protein>
    <submittedName>
        <fullName evidence="2">Beta-lactamase family protein</fullName>
    </submittedName>
</protein>
<dbReference type="InterPro" id="IPR050789">
    <property type="entry name" value="Diverse_Enzym_Activities"/>
</dbReference>
<gene>
    <name evidence="2" type="ORF">L0668_10320</name>
</gene>
<feature type="domain" description="Beta-lactamase-related" evidence="1">
    <location>
        <begin position="2"/>
        <end position="312"/>
    </location>
</feature>
<dbReference type="InterPro" id="IPR012338">
    <property type="entry name" value="Beta-lactam/transpept-like"/>
</dbReference>